<dbReference type="InterPro" id="IPR006201">
    <property type="entry name" value="Neur_channel"/>
</dbReference>
<dbReference type="InterPro" id="IPR036734">
    <property type="entry name" value="Neur_chan_lig-bd_sf"/>
</dbReference>
<dbReference type="SUPFAM" id="SSF63712">
    <property type="entry name" value="Nicotinic receptor ligand binding domain-like"/>
    <property type="match status" value="1"/>
</dbReference>
<accession>A0ABY7DQA6</accession>
<sequence>MSLPSNQVEHMSGRSRSVSPRRHRIRQTHDISEYETVRTPRGSGNTPSIVELENLHMERSGEFSVRLENEGRGSLPPLTHGRRKPIQAFQPQVTSRFEGRKKTTVYVAFVFLKIGQVETIKEYFEADVFLQARWREPALDNTTVKVKDFREYWTPQLVLQNIFEDPKEKVWHEVRLKGRGEAYIYEMRRIKGKFFEKMELNTFPFDVQSISLVLSSELTNNKLEIVEDMDEVSCIYVDCFSDSQEWELHNFVELEPLEISAQYTRDRKNYPGLVTTCCVSRRSGFFAWNVLVIVNLLSIFAFTTFAVDPTLTQNRLQLSFILILAGISFRFVTNQSMPKISYLTHLDRYVLISMMFAGFICFWHAVVSRFKYDVELQNTLDFAAFIVFLIFFFVYNVGFIILMVYQNRRNIQEIRNREKKFEAVESVWRNGGAVDIREGECVSPGKLPVSHRQDTCLHSSQTQIVSSRLQHPPLHRITSPLQWTSTPVLVVCSASVS</sequence>
<evidence type="ECO:0000313" key="5">
    <source>
        <dbReference type="Proteomes" id="UP001164746"/>
    </source>
</evidence>
<reference evidence="4" key="1">
    <citation type="submission" date="2022-11" db="EMBL/GenBank/DDBJ databases">
        <title>Centuries of genome instability and evolution in soft-shell clam transmissible cancer (bioRxiv).</title>
        <authorList>
            <person name="Hart S.F.M."/>
            <person name="Yonemitsu M.A."/>
            <person name="Giersch R.M."/>
            <person name="Beal B.F."/>
            <person name="Arriagada G."/>
            <person name="Davis B.W."/>
            <person name="Ostrander E.A."/>
            <person name="Goff S.P."/>
            <person name="Metzger M.J."/>
        </authorList>
    </citation>
    <scope>NUCLEOTIDE SEQUENCE</scope>
    <source>
        <strain evidence="4">MELC-2E11</strain>
        <tissue evidence="4">Siphon/mantle</tissue>
    </source>
</reference>
<dbReference type="EMBL" id="CP111014">
    <property type="protein sequence ID" value="WAQ99884.1"/>
    <property type="molecule type" value="Genomic_DNA"/>
</dbReference>
<dbReference type="Pfam" id="PF02931">
    <property type="entry name" value="Neur_chan_LBD"/>
    <property type="match status" value="1"/>
</dbReference>
<name>A0ABY7DQA6_MYAAR</name>
<keyword evidence="2" id="KW-1133">Transmembrane helix</keyword>
<evidence type="ECO:0000256" key="2">
    <source>
        <dbReference type="SAM" id="Phobius"/>
    </source>
</evidence>
<dbReference type="PANTHER" id="PTHR18945">
    <property type="entry name" value="NEUROTRANSMITTER GATED ION CHANNEL"/>
    <property type="match status" value="1"/>
</dbReference>
<gene>
    <name evidence="4" type="ORF">MAR_024257</name>
</gene>
<feature type="transmembrane region" description="Helical" evidence="2">
    <location>
        <begin position="285"/>
        <end position="306"/>
    </location>
</feature>
<dbReference type="InterPro" id="IPR038050">
    <property type="entry name" value="Neuro_actylchol_rec"/>
</dbReference>
<dbReference type="InterPro" id="IPR006202">
    <property type="entry name" value="Neur_chan_lig-bd"/>
</dbReference>
<keyword evidence="2" id="KW-0472">Membrane</keyword>
<organism evidence="4 5">
    <name type="scientific">Mya arenaria</name>
    <name type="common">Soft-shell clam</name>
    <dbReference type="NCBI Taxonomy" id="6604"/>
    <lineage>
        <taxon>Eukaryota</taxon>
        <taxon>Metazoa</taxon>
        <taxon>Spiralia</taxon>
        <taxon>Lophotrochozoa</taxon>
        <taxon>Mollusca</taxon>
        <taxon>Bivalvia</taxon>
        <taxon>Autobranchia</taxon>
        <taxon>Heteroconchia</taxon>
        <taxon>Euheterodonta</taxon>
        <taxon>Imparidentia</taxon>
        <taxon>Neoheterodontei</taxon>
        <taxon>Myida</taxon>
        <taxon>Myoidea</taxon>
        <taxon>Myidae</taxon>
        <taxon>Mya</taxon>
    </lineage>
</organism>
<keyword evidence="5" id="KW-1185">Reference proteome</keyword>
<feature type="transmembrane region" description="Helical" evidence="2">
    <location>
        <begin position="382"/>
        <end position="405"/>
    </location>
</feature>
<evidence type="ECO:0000313" key="4">
    <source>
        <dbReference type="EMBL" id="WAQ99884.1"/>
    </source>
</evidence>
<dbReference type="Gene3D" id="1.20.58.390">
    <property type="entry name" value="Neurotransmitter-gated ion-channel transmembrane domain"/>
    <property type="match status" value="1"/>
</dbReference>
<dbReference type="Gene3D" id="2.70.170.10">
    <property type="entry name" value="Neurotransmitter-gated ion-channel ligand-binding domain"/>
    <property type="match status" value="1"/>
</dbReference>
<proteinExistence type="predicted"/>
<evidence type="ECO:0000259" key="3">
    <source>
        <dbReference type="Pfam" id="PF02931"/>
    </source>
</evidence>
<feature type="compositionally biased region" description="Polar residues" evidence="1">
    <location>
        <begin position="1"/>
        <end position="18"/>
    </location>
</feature>
<dbReference type="Proteomes" id="UP001164746">
    <property type="component" value="Chromosome 3"/>
</dbReference>
<evidence type="ECO:0000256" key="1">
    <source>
        <dbReference type="SAM" id="MobiDB-lite"/>
    </source>
</evidence>
<protein>
    <submittedName>
        <fullName evidence="4">GBRG3-like protein</fullName>
    </submittedName>
</protein>
<feature type="region of interest" description="Disordered" evidence="1">
    <location>
        <begin position="1"/>
        <end position="47"/>
    </location>
</feature>
<feature type="transmembrane region" description="Helical" evidence="2">
    <location>
        <begin position="349"/>
        <end position="370"/>
    </location>
</feature>
<feature type="transmembrane region" description="Helical" evidence="2">
    <location>
        <begin position="318"/>
        <end position="337"/>
    </location>
</feature>
<keyword evidence="2" id="KW-0812">Transmembrane</keyword>
<feature type="compositionally biased region" description="Basic and acidic residues" evidence="1">
    <location>
        <begin position="27"/>
        <end position="38"/>
    </location>
</feature>
<feature type="domain" description="Neurotransmitter-gated ion-channel ligand-binding" evidence="3">
    <location>
        <begin position="97"/>
        <end position="261"/>
    </location>
</feature>